<feature type="active site" description="Proton acceptor" evidence="6">
    <location>
        <position position="177"/>
    </location>
</feature>
<protein>
    <recommendedName>
        <fullName evidence="11">Aurora kinase</fullName>
        <ecNumber evidence="11">2.7.11.1</ecNumber>
    </recommendedName>
</protein>
<dbReference type="PROSITE" id="PS00107">
    <property type="entry name" value="PROTEIN_KINASE_ATP"/>
    <property type="match status" value="1"/>
</dbReference>
<dbReference type="GO" id="GO:0005524">
    <property type="term" value="F:ATP binding"/>
    <property type="evidence" value="ECO:0007669"/>
    <property type="project" value="UniProtKB-UniRule"/>
</dbReference>
<dbReference type="Gene3D" id="1.10.510.10">
    <property type="entry name" value="Transferase(Phosphotransferase) domain 1"/>
    <property type="match status" value="1"/>
</dbReference>
<keyword evidence="19" id="KW-1185">Reference proteome</keyword>
<evidence type="ECO:0000256" key="12">
    <source>
        <dbReference type="SAM" id="MobiDB-lite"/>
    </source>
</evidence>
<dbReference type="AlphaFoldDB" id="A0A5A8D9L4"/>
<dbReference type="EMBL" id="VLTN01000004">
    <property type="protein sequence ID" value="KAA0156247.1"/>
    <property type="molecule type" value="Genomic_DNA"/>
</dbReference>
<dbReference type="InterPro" id="IPR017441">
    <property type="entry name" value="Protein_kinase_ATP_BS"/>
</dbReference>
<feature type="domain" description="Protein kinase" evidence="13">
    <location>
        <begin position="49"/>
        <end position="320"/>
    </location>
</feature>
<dbReference type="EC" id="2.7.11.1" evidence="11"/>
<dbReference type="Proteomes" id="UP000322899">
    <property type="component" value="Unassembled WGS sequence"/>
</dbReference>
<dbReference type="EMBL" id="VLTM01000039">
    <property type="protein sequence ID" value="KAA0160980.1"/>
    <property type="molecule type" value="Genomic_DNA"/>
</dbReference>
<gene>
    <name evidence="17" type="ORF">FNF27_00789</name>
    <name evidence="16" type="ORF">FNF28_03800</name>
    <name evidence="14" type="ORF">FNF29_01037</name>
    <name evidence="15" type="ORF">FNF31_04052</name>
</gene>
<feature type="binding site" evidence="7">
    <location>
        <position position="59"/>
    </location>
    <ligand>
        <name>ATP</name>
        <dbReference type="ChEBI" id="CHEBI:30616"/>
    </ligand>
</feature>
<evidence type="ECO:0000256" key="10">
    <source>
        <dbReference type="RuleBase" id="RU000304"/>
    </source>
</evidence>
<keyword evidence="1 10" id="KW-0723">Serine/threonine-protein kinase</keyword>
<dbReference type="EMBL" id="VLTL01000055">
    <property type="protein sequence ID" value="KAA0164558.1"/>
    <property type="molecule type" value="Genomic_DNA"/>
</dbReference>
<dbReference type="OMA" id="WRARHNA"/>
<feature type="region of interest" description="Disordered" evidence="12">
    <location>
        <begin position="1"/>
        <end position="22"/>
    </location>
</feature>
<evidence type="ECO:0000313" key="17">
    <source>
        <dbReference type="EMBL" id="KAA0177619.1"/>
    </source>
</evidence>
<comment type="catalytic activity">
    <reaction evidence="11">
        <text>L-threonyl-[protein] + ATP = O-phospho-L-threonyl-[protein] + ADP + H(+)</text>
        <dbReference type="Rhea" id="RHEA:46608"/>
        <dbReference type="Rhea" id="RHEA-COMP:11060"/>
        <dbReference type="Rhea" id="RHEA-COMP:11605"/>
        <dbReference type="ChEBI" id="CHEBI:15378"/>
        <dbReference type="ChEBI" id="CHEBI:30013"/>
        <dbReference type="ChEBI" id="CHEBI:30616"/>
        <dbReference type="ChEBI" id="CHEBI:61977"/>
        <dbReference type="ChEBI" id="CHEBI:456216"/>
        <dbReference type="EC" id="2.7.11.1"/>
    </reaction>
</comment>
<dbReference type="FunFam" id="3.30.200.20:FF:000042">
    <property type="entry name" value="Aurora kinase A"/>
    <property type="match status" value="1"/>
</dbReference>
<feature type="binding site" evidence="7 9">
    <location>
        <position position="78"/>
    </location>
    <ligand>
        <name>ATP</name>
        <dbReference type="ChEBI" id="CHEBI:30616"/>
    </ligand>
</feature>
<dbReference type="InterPro" id="IPR008271">
    <property type="entry name" value="Ser/Thr_kinase_AS"/>
</dbReference>
<evidence type="ECO:0000256" key="4">
    <source>
        <dbReference type="ARBA" id="ARBA00022777"/>
    </source>
</evidence>
<evidence type="ECO:0000313" key="15">
    <source>
        <dbReference type="EMBL" id="KAA0160980.1"/>
    </source>
</evidence>
<evidence type="ECO:0000256" key="5">
    <source>
        <dbReference type="ARBA" id="ARBA00022840"/>
    </source>
</evidence>
<dbReference type="PANTHER" id="PTHR24350">
    <property type="entry name" value="SERINE/THREONINE-PROTEIN KINASE IAL-RELATED"/>
    <property type="match status" value="1"/>
</dbReference>
<dbReference type="PIRSF" id="PIRSF000654">
    <property type="entry name" value="Integrin-linked_kinase"/>
    <property type="match status" value="1"/>
</dbReference>
<keyword evidence="4 11" id="KW-0418">Kinase</keyword>
<evidence type="ECO:0000313" key="16">
    <source>
        <dbReference type="EMBL" id="KAA0164558.1"/>
    </source>
</evidence>
<evidence type="ECO:0000256" key="11">
    <source>
        <dbReference type="RuleBase" id="RU367134"/>
    </source>
</evidence>
<dbReference type="FunFam" id="1.10.510.10:FF:000571">
    <property type="entry name" value="Maternal embryonic leucine zipper kinase"/>
    <property type="match status" value="1"/>
</dbReference>
<feature type="binding site" evidence="7">
    <location>
        <begin position="181"/>
        <end position="182"/>
    </location>
    <ligand>
        <name>ATP</name>
        <dbReference type="ChEBI" id="CHEBI:30616"/>
    </ligand>
</feature>
<dbReference type="PROSITE" id="PS50011">
    <property type="entry name" value="PROTEIN_KINASE_DOM"/>
    <property type="match status" value="1"/>
</dbReference>
<evidence type="ECO:0000256" key="7">
    <source>
        <dbReference type="PIRSR" id="PIRSR630616-2"/>
    </source>
</evidence>
<feature type="cross-link" description="Glycyl lysine isopeptide (Lys-Gly) (interchain with G-Cter in SUMO2)" evidence="8">
    <location>
        <position position="179"/>
    </location>
</feature>
<evidence type="ECO:0000313" key="20">
    <source>
        <dbReference type="Proteomes" id="UP000324907"/>
    </source>
</evidence>
<feature type="binding site" evidence="7">
    <location>
        <position position="200"/>
    </location>
    <ligand>
        <name>ATP</name>
        <dbReference type="ChEBI" id="CHEBI:30616"/>
    </ligand>
</feature>
<evidence type="ECO:0000256" key="2">
    <source>
        <dbReference type="ARBA" id="ARBA00022679"/>
    </source>
</evidence>
<dbReference type="EMBL" id="VLTO01000003">
    <property type="protein sequence ID" value="KAA0177619.1"/>
    <property type="molecule type" value="Genomic_DNA"/>
</dbReference>
<dbReference type="Gene3D" id="3.30.200.20">
    <property type="entry name" value="Phosphorylase Kinase, domain 1"/>
    <property type="match status" value="1"/>
</dbReference>
<evidence type="ECO:0000313" key="14">
    <source>
        <dbReference type="EMBL" id="KAA0156247.1"/>
    </source>
</evidence>
<evidence type="ECO:0000259" key="13">
    <source>
        <dbReference type="PROSITE" id="PS50011"/>
    </source>
</evidence>
<reference evidence="18 19" key="1">
    <citation type="submission" date="2019-07" db="EMBL/GenBank/DDBJ databases">
        <title>Genomes of Cafeteria roenbergensis.</title>
        <authorList>
            <person name="Fischer M.G."/>
            <person name="Hackl T."/>
            <person name="Roman M."/>
        </authorList>
    </citation>
    <scope>NUCLEOTIDE SEQUENCE [LARGE SCALE GENOMIC DNA]</scope>
    <source>
        <strain evidence="14 19">BVI</strain>
        <strain evidence="15 21">Cflag</strain>
        <strain evidence="17 18">E4-10P</strain>
        <strain evidence="16 20">RCC970-E3</strain>
    </source>
</reference>
<comment type="caution">
    <text evidence="15">The sequence shown here is derived from an EMBL/GenBank/DDBJ whole genome shotgun (WGS) entry which is preliminary data.</text>
</comment>
<dbReference type="InterPro" id="IPR030616">
    <property type="entry name" value="Aur-like"/>
</dbReference>
<evidence type="ECO:0000256" key="3">
    <source>
        <dbReference type="ARBA" id="ARBA00022741"/>
    </source>
</evidence>
<dbReference type="InterPro" id="IPR011009">
    <property type="entry name" value="Kinase-like_dom_sf"/>
</dbReference>
<sequence>MASASASKPALGESSASNAGSTSGKAAAASAAATAAAPAKPDSLSISDFAIGKPIGSGRYGKVFRVKHLATGKLMVMKVIDKKEVIRDGVVHQLRREIEIHSRCRHENIVKFFCYFHDEERICIVLEYCNGKTLLDLMARQPQGRVNEEAARQFLQQLVSALTYLREGKAVPIIHRDIKPENILFVKNKSTGTLTLKLADFGWAVQHVPTSKRTTLCGTPEYLPPEVCLADRYSGAFDIWTLGVLMYEMLVGTTPFAVREDELEDDEDIQQAIVDKILSTKVIPVPDYFSDEARDLVLRLMDRNPSTRILLEEVARHPFLTGEPMPVESEDGTSA</sequence>
<evidence type="ECO:0000256" key="8">
    <source>
        <dbReference type="PIRSR" id="PIRSR630616-3"/>
    </source>
</evidence>
<dbReference type="Pfam" id="PF00069">
    <property type="entry name" value="Pkinase"/>
    <property type="match status" value="1"/>
</dbReference>
<evidence type="ECO:0000313" key="21">
    <source>
        <dbReference type="Proteomes" id="UP000325113"/>
    </source>
</evidence>
<dbReference type="SMART" id="SM00220">
    <property type="entry name" value="S_TKc"/>
    <property type="match status" value="1"/>
</dbReference>
<comment type="catalytic activity">
    <reaction evidence="11">
        <text>L-seryl-[protein] + ATP = O-phospho-L-seryl-[protein] + ADP + H(+)</text>
        <dbReference type="Rhea" id="RHEA:17989"/>
        <dbReference type="Rhea" id="RHEA-COMP:9863"/>
        <dbReference type="Rhea" id="RHEA-COMP:11604"/>
        <dbReference type="ChEBI" id="CHEBI:15378"/>
        <dbReference type="ChEBI" id="CHEBI:29999"/>
        <dbReference type="ChEBI" id="CHEBI:30616"/>
        <dbReference type="ChEBI" id="CHEBI:83421"/>
        <dbReference type="ChEBI" id="CHEBI:456216"/>
        <dbReference type="EC" id="2.7.11.1"/>
    </reaction>
</comment>
<dbReference type="GO" id="GO:0004674">
    <property type="term" value="F:protein serine/threonine kinase activity"/>
    <property type="evidence" value="ECO:0007669"/>
    <property type="project" value="UniProtKB-KW"/>
</dbReference>
<evidence type="ECO:0000256" key="1">
    <source>
        <dbReference type="ARBA" id="ARBA00022527"/>
    </source>
</evidence>
<dbReference type="Proteomes" id="UP000324907">
    <property type="component" value="Unassembled WGS sequence"/>
</dbReference>
<organism evidence="15 21">
    <name type="scientific">Cafeteria roenbergensis</name>
    <name type="common">Marine flagellate</name>
    <dbReference type="NCBI Taxonomy" id="33653"/>
    <lineage>
        <taxon>Eukaryota</taxon>
        <taxon>Sar</taxon>
        <taxon>Stramenopiles</taxon>
        <taxon>Bigyra</taxon>
        <taxon>Opalozoa</taxon>
        <taxon>Bicosoecida</taxon>
        <taxon>Cafeteriaceae</taxon>
        <taxon>Cafeteria</taxon>
    </lineage>
</organism>
<keyword evidence="2 11" id="KW-0808">Transferase</keyword>
<dbReference type="PROSITE" id="PS00108">
    <property type="entry name" value="PROTEIN_KINASE_ST"/>
    <property type="match status" value="1"/>
</dbReference>
<dbReference type="Proteomes" id="UP000323011">
    <property type="component" value="Unassembled WGS sequence"/>
</dbReference>
<keyword evidence="5 7" id="KW-0067">ATP-binding</keyword>
<evidence type="ECO:0000313" key="18">
    <source>
        <dbReference type="Proteomes" id="UP000322899"/>
    </source>
</evidence>
<comment type="similarity">
    <text evidence="11">Belongs to the protein kinase superfamily. Ser/Thr protein kinase family. Aurora subfamily.</text>
</comment>
<name>A0A5A8D9L4_CAFRO</name>
<dbReference type="OrthoDB" id="8693905at2759"/>
<proteinExistence type="inferred from homology"/>
<accession>A0A5A8D9L4</accession>
<dbReference type="SUPFAM" id="SSF56112">
    <property type="entry name" value="Protein kinase-like (PK-like)"/>
    <property type="match status" value="1"/>
</dbReference>
<keyword evidence="3 7" id="KW-0547">Nucleotide-binding</keyword>
<dbReference type="Proteomes" id="UP000325113">
    <property type="component" value="Unassembled WGS sequence"/>
</dbReference>
<dbReference type="InterPro" id="IPR000719">
    <property type="entry name" value="Prot_kinase_dom"/>
</dbReference>
<evidence type="ECO:0000256" key="6">
    <source>
        <dbReference type="PIRSR" id="PIRSR630616-1"/>
    </source>
</evidence>
<evidence type="ECO:0000313" key="19">
    <source>
        <dbReference type="Proteomes" id="UP000323011"/>
    </source>
</evidence>
<evidence type="ECO:0000256" key="9">
    <source>
        <dbReference type="PROSITE-ProRule" id="PRU10141"/>
    </source>
</evidence>
<dbReference type="CDD" id="cd14007">
    <property type="entry name" value="STKc_Aurora"/>
    <property type="match status" value="1"/>
</dbReference>